<accession>A0ABR2NVA2</accession>
<dbReference type="Proteomes" id="UP001396334">
    <property type="component" value="Unassembled WGS sequence"/>
</dbReference>
<sequence>MSKGKGLEVSLHCTALDIILQLKKLKPIAYNKLSVSSCCCGISDNSKGNKYEVKLIDTCFFVVWKLPNGAKAAPIGHCWGTGRKEFVLSWQLQPEQ</sequence>
<name>A0ABR2NVA2_9ROSI</name>
<organism evidence="1 2">
    <name type="scientific">Hibiscus sabdariffa</name>
    <name type="common">roselle</name>
    <dbReference type="NCBI Taxonomy" id="183260"/>
    <lineage>
        <taxon>Eukaryota</taxon>
        <taxon>Viridiplantae</taxon>
        <taxon>Streptophyta</taxon>
        <taxon>Embryophyta</taxon>
        <taxon>Tracheophyta</taxon>
        <taxon>Spermatophyta</taxon>
        <taxon>Magnoliopsida</taxon>
        <taxon>eudicotyledons</taxon>
        <taxon>Gunneridae</taxon>
        <taxon>Pentapetalae</taxon>
        <taxon>rosids</taxon>
        <taxon>malvids</taxon>
        <taxon>Malvales</taxon>
        <taxon>Malvaceae</taxon>
        <taxon>Malvoideae</taxon>
        <taxon>Hibiscus</taxon>
    </lineage>
</organism>
<evidence type="ECO:0000313" key="2">
    <source>
        <dbReference type="Proteomes" id="UP001396334"/>
    </source>
</evidence>
<protein>
    <submittedName>
        <fullName evidence="1">Uncharacterized protein</fullName>
    </submittedName>
</protein>
<proteinExistence type="predicted"/>
<evidence type="ECO:0000313" key="1">
    <source>
        <dbReference type="EMBL" id="KAK8980013.1"/>
    </source>
</evidence>
<reference evidence="1 2" key="1">
    <citation type="journal article" date="2024" name="G3 (Bethesda)">
        <title>Genome assembly of Hibiscus sabdariffa L. provides insights into metabolisms of medicinal natural products.</title>
        <authorList>
            <person name="Kim T."/>
        </authorList>
    </citation>
    <scope>NUCLEOTIDE SEQUENCE [LARGE SCALE GENOMIC DNA]</scope>
    <source>
        <strain evidence="1">TK-2024</strain>
        <tissue evidence="1">Old leaves</tissue>
    </source>
</reference>
<keyword evidence="2" id="KW-1185">Reference proteome</keyword>
<dbReference type="EMBL" id="JBBPBN010000097">
    <property type="protein sequence ID" value="KAK8980013.1"/>
    <property type="molecule type" value="Genomic_DNA"/>
</dbReference>
<comment type="caution">
    <text evidence="1">The sequence shown here is derived from an EMBL/GenBank/DDBJ whole genome shotgun (WGS) entry which is preliminary data.</text>
</comment>
<gene>
    <name evidence="1" type="ORF">V6N11_061233</name>
</gene>